<dbReference type="RefSeq" id="WP_134877486.1">
    <property type="nucleotide sequence ID" value="NZ_CP101591.1"/>
</dbReference>
<evidence type="ECO:0000313" key="3">
    <source>
        <dbReference type="Proteomes" id="UP000778262"/>
    </source>
</evidence>
<comment type="caution">
    <text evidence="2">The sequence shown here is derived from an EMBL/GenBank/DDBJ whole genome shotgun (WGS) entry which is preliminary data.</text>
</comment>
<accession>A0A9Q4T0R6</accession>
<dbReference type="EMBL" id="RPBY01000001">
    <property type="protein sequence ID" value="NCH86747.1"/>
    <property type="molecule type" value="Genomic_DNA"/>
</dbReference>
<name>A0A9Q4T0R6_9ENTR</name>
<sequence>MLRKGQHAGAWFQASRAPEFALNRYRQLLEKIEGTESDKMSMRRKKGERAQKIRTPPAGGAGTAAK</sequence>
<organism evidence="2 3">
    <name type="scientific">Cronobacter dublinensis</name>
    <dbReference type="NCBI Taxonomy" id="413497"/>
    <lineage>
        <taxon>Bacteria</taxon>
        <taxon>Pseudomonadati</taxon>
        <taxon>Pseudomonadota</taxon>
        <taxon>Gammaproteobacteria</taxon>
        <taxon>Enterobacterales</taxon>
        <taxon>Enterobacteriaceae</taxon>
        <taxon>Cronobacter</taxon>
    </lineage>
</organism>
<protein>
    <submittedName>
        <fullName evidence="2">Uncharacterized protein</fullName>
    </submittedName>
</protein>
<proteinExistence type="predicted"/>
<reference evidence="2" key="1">
    <citation type="submission" date="2018-11" db="EMBL/GenBank/DDBJ databases">
        <title>Genomics analysis of Putative Virulence Factors on Adhesion and Cytotoxicity for Cronobacter spp.</title>
        <authorList>
            <person name="Cui J."/>
        </authorList>
    </citation>
    <scope>NUCLEOTIDE SEQUENCE</scope>
    <source>
        <strain evidence="2">SD69</strain>
    </source>
</reference>
<gene>
    <name evidence="2" type="ORF">EHJ13_04650</name>
</gene>
<dbReference type="Proteomes" id="UP000778262">
    <property type="component" value="Unassembled WGS sequence"/>
</dbReference>
<dbReference type="AlphaFoldDB" id="A0A9Q4T0R6"/>
<feature type="region of interest" description="Disordered" evidence="1">
    <location>
        <begin position="33"/>
        <end position="66"/>
    </location>
</feature>
<evidence type="ECO:0000313" key="2">
    <source>
        <dbReference type="EMBL" id="NCH86747.1"/>
    </source>
</evidence>
<evidence type="ECO:0000256" key="1">
    <source>
        <dbReference type="SAM" id="MobiDB-lite"/>
    </source>
</evidence>